<dbReference type="AlphaFoldDB" id="A0A9N8VIP8"/>
<name>A0A9N8VIP8_9GLOM</name>
<dbReference type="Proteomes" id="UP000789759">
    <property type="component" value="Unassembled WGS sequence"/>
</dbReference>
<proteinExistence type="predicted"/>
<dbReference type="EMBL" id="CAJVQA010000114">
    <property type="protein sequence ID" value="CAG8456466.1"/>
    <property type="molecule type" value="Genomic_DNA"/>
</dbReference>
<evidence type="ECO:0000313" key="1">
    <source>
        <dbReference type="EMBL" id="CAG8456466.1"/>
    </source>
</evidence>
<sequence>MPSLGTYGPGWTMRYWQQIYKQCAYRQQMYRQQQQTDIQK</sequence>
<accession>A0A9N8VIP8</accession>
<comment type="caution">
    <text evidence="1">The sequence shown here is derived from an EMBL/GenBank/DDBJ whole genome shotgun (WGS) entry which is preliminary data.</text>
</comment>
<reference evidence="1" key="1">
    <citation type="submission" date="2021-06" db="EMBL/GenBank/DDBJ databases">
        <authorList>
            <person name="Kallberg Y."/>
            <person name="Tangrot J."/>
            <person name="Rosling A."/>
        </authorList>
    </citation>
    <scope>NUCLEOTIDE SEQUENCE</scope>
    <source>
        <strain evidence="1">FL966</strain>
    </source>
</reference>
<evidence type="ECO:0000313" key="2">
    <source>
        <dbReference type="Proteomes" id="UP000789759"/>
    </source>
</evidence>
<gene>
    <name evidence="1" type="ORF">CPELLU_LOCUS413</name>
</gene>
<protein>
    <submittedName>
        <fullName evidence="1">3515_t:CDS:1</fullName>
    </submittedName>
</protein>
<organism evidence="1 2">
    <name type="scientific">Cetraspora pellucida</name>
    <dbReference type="NCBI Taxonomy" id="1433469"/>
    <lineage>
        <taxon>Eukaryota</taxon>
        <taxon>Fungi</taxon>
        <taxon>Fungi incertae sedis</taxon>
        <taxon>Mucoromycota</taxon>
        <taxon>Glomeromycotina</taxon>
        <taxon>Glomeromycetes</taxon>
        <taxon>Diversisporales</taxon>
        <taxon>Gigasporaceae</taxon>
        <taxon>Cetraspora</taxon>
    </lineage>
</organism>
<keyword evidence="2" id="KW-1185">Reference proteome</keyword>